<dbReference type="Proteomes" id="UP001054945">
    <property type="component" value="Unassembled WGS sequence"/>
</dbReference>
<proteinExistence type="predicted"/>
<dbReference type="EMBL" id="BPLR01019490">
    <property type="protein sequence ID" value="GIX68442.1"/>
    <property type="molecule type" value="Genomic_DNA"/>
</dbReference>
<accession>A0AAV4M9J7</accession>
<gene>
    <name evidence="1" type="ORF">CEXT_122501</name>
</gene>
<dbReference type="AlphaFoldDB" id="A0AAV4M9J7"/>
<comment type="caution">
    <text evidence="1">The sequence shown here is derived from an EMBL/GenBank/DDBJ whole genome shotgun (WGS) entry which is preliminary data.</text>
</comment>
<evidence type="ECO:0000313" key="2">
    <source>
        <dbReference type="Proteomes" id="UP001054945"/>
    </source>
</evidence>
<organism evidence="1 2">
    <name type="scientific">Caerostris extrusa</name>
    <name type="common">Bark spider</name>
    <name type="synonym">Caerostris bankana</name>
    <dbReference type="NCBI Taxonomy" id="172846"/>
    <lineage>
        <taxon>Eukaryota</taxon>
        <taxon>Metazoa</taxon>
        <taxon>Ecdysozoa</taxon>
        <taxon>Arthropoda</taxon>
        <taxon>Chelicerata</taxon>
        <taxon>Arachnida</taxon>
        <taxon>Araneae</taxon>
        <taxon>Araneomorphae</taxon>
        <taxon>Entelegynae</taxon>
        <taxon>Araneoidea</taxon>
        <taxon>Araneidae</taxon>
        <taxon>Caerostris</taxon>
    </lineage>
</organism>
<protein>
    <submittedName>
        <fullName evidence="1">Uncharacterized protein</fullName>
    </submittedName>
</protein>
<name>A0AAV4M9J7_CAEEX</name>
<reference evidence="1 2" key="1">
    <citation type="submission" date="2021-06" db="EMBL/GenBank/DDBJ databases">
        <title>Caerostris extrusa draft genome.</title>
        <authorList>
            <person name="Kono N."/>
            <person name="Arakawa K."/>
        </authorList>
    </citation>
    <scope>NUCLEOTIDE SEQUENCE [LARGE SCALE GENOMIC DNA]</scope>
</reference>
<evidence type="ECO:0000313" key="1">
    <source>
        <dbReference type="EMBL" id="GIX68442.1"/>
    </source>
</evidence>
<keyword evidence="2" id="KW-1185">Reference proteome</keyword>
<sequence>MLSFACPVWNTQNRGATTAEPSHRLMQRMWKKIKRMAIVSFVSRIPEDSKRIFCSERSRTSLTIIRFKSFFG</sequence>